<keyword evidence="13" id="KW-1185">Reference proteome</keyword>
<evidence type="ECO:0000256" key="8">
    <source>
        <dbReference type="ARBA" id="ARBA00023146"/>
    </source>
</evidence>
<dbReference type="GO" id="GO:0004822">
    <property type="term" value="F:isoleucine-tRNA ligase activity"/>
    <property type="evidence" value="ECO:0007669"/>
    <property type="project" value="UniProtKB-EC"/>
</dbReference>
<dbReference type="Gene3D" id="3.40.50.620">
    <property type="entry name" value="HUPs"/>
    <property type="match status" value="2"/>
</dbReference>
<gene>
    <name evidence="12" type="ORF">GBAR_LOCUS8834</name>
</gene>
<keyword evidence="4" id="KW-0547">Nucleotide-binding</keyword>
<evidence type="ECO:0000256" key="10">
    <source>
        <dbReference type="ARBA" id="ARBA00048359"/>
    </source>
</evidence>
<keyword evidence="2 12" id="KW-0436">Ligase</keyword>
<organism evidence="12 13">
    <name type="scientific">Geodia barretti</name>
    <name type="common">Barrett's horny sponge</name>
    <dbReference type="NCBI Taxonomy" id="519541"/>
    <lineage>
        <taxon>Eukaryota</taxon>
        <taxon>Metazoa</taxon>
        <taxon>Porifera</taxon>
        <taxon>Demospongiae</taxon>
        <taxon>Heteroscleromorpha</taxon>
        <taxon>Tetractinellida</taxon>
        <taxon>Astrophorina</taxon>
        <taxon>Geodiidae</taxon>
        <taxon>Geodia</taxon>
    </lineage>
</organism>
<keyword evidence="7" id="KW-0648">Protein biosynthesis</keyword>
<dbReference type="SUPFAM" id="SSF52374">
    <property type="entry name" value="Nucleotidylyl transferase"/>
    <property type="match status" value="1"/>
</dbReference>
<evidence type="ECO:0000313" key="12">
    <source>
        <dbReference type="EMBL" id="CAI8014083.1"/>
    </source>
</evidence>
<dbReference type="CDD" id="cd00818">
    <property type="entry name" value="IleRS_core"/>
    <property type="match status" value="1"/>
</dbReference>
<proteinExistence type="predicted"/>
<evidence type="ECO:0000256" key="1">
    <source>
        <dbReference type="ARBA" id="ARBA00022490"/>
    </source>
</evidence>
<dbReference type="Pfam" id="PF00133">
    <property type="entry name" value="tRNA-synt_1"/>
    <property type="match status" value="1"/>
</dbReference>
<name>A0AA35RM50_GEOBA</name>
<reference evidence="12" key="1">
    <citation type="submission" date="2023-03" db="EMBL/GenBank/DDBJ databases">
        <authorList>
            <person name="Steffen K."/>
            <person name="Cardenas P."/>
        </authorList>
    </citation>
    <scope>NUCLEOTIDE SEQUENCE</scope>
</reference>
<dbReference type="EMBL" id="CASHTH010001326">
    <property type="protein sequence ID" value="CAI8014083.1"/>
    <property type="molecule type" value="Genomic_DNA"/>
</dbReference>
<dbReference type="PANTHER" id="PTHR42780">
    <property type="entry name" value="SOLEUCYL-TRNA SYNTHETASE"/>
    <property type="match status" value="1"/>
</dbReference>
<evidence type="ECO:0000259" key="11">
    <source>
        <dbReference type="Pfam" id="PF00133"/>
    </source>
</evidence>
<dbReference type="GO" id="GO:0006428">
    <property type="term" value="P:isoleucyl-tRNA aminoacylation"/>
    <property type="evidence" value="ECO:0007669"/>
    <property type="project" value="InterPro"/>
</dbReference>
<evidence type="ECO:0000256" key="2">
    <source>
        <dbReference type="ARBA" id="ARBA00022598"/>
    </source>
</evidence>
<comment type="caution">
    <text evidence="12">The sequence shown here is derived from an EMBL/GenBank/DDBJ whole genome shotgun (WGS) entry which is preliminary data.</text>
</comment>
<dbReference type="PANTHER" id="PTHR42780:SF1">
    <property type="entry name" value="ISOLEUCINE--TRNA LIGASE, CYTOPLASMIC"/>
    <property type="match status" value="1"/>
</dbReference>
<keyword evidence="5" id="KW-0862">Zinc</keyword>
<dbReference type="InterPro" id="IPR002301">
    <property type="entry name" value="Ile-tRNA-ligase"/>
</dbReference>
<comment type="catalytic activity">
    <reaction evidence="10">
        <text>tRNA(Ile) + L-isoleucine + ATP = L-isoleucyl-tRNA(Ile) + AMP + diphosphate</text>
        <dbReference type="Rhea" id="RHEA:11060"/>
        <dbReference type="Rhea" id="RHEA-COMP:9666"/>
        <dbReference type="Rhea" id="RHEA-COMP:9695"/>
        <dbReference type="ChEBI" id="CHEBI:30616"/>
        <dbReference type="ChEBI" id="CHEBI:33019"/>
        <dbReference type="ChEBI" id="CHEBI:58045"/>
        <dbReference type="ChEBI" id="CHEBI:78442"/>
        <dbReference type="ChEBI" id="CHEBI:78528"/>
        <dbReference type="ChEBI" id="CHEBI:456215"/>
        <dbReference type="EC" id="6.1.1.5"/>
    </reaction>
</comment>
<evidence type="ECO:0000256" key="4">
    <source>
        <dbReference type="ARBA" id="ARBA00022741"/>
    </source>
</evidence>
<feature type="domain" description="Aminoacyl-tRNA synthetase class Ia" evidence="11">
    <location>
        <begin position="1"/>
        <end position="424"/>
    </location>
</feature>
<dbReference type="FunFam" id="3.40.50.620:FF:000075">
    <property type="entry name" value="Isoleucine--tRNA ligase"/>
    <property type="match status" value="1"/>
</dbReference>
<protein>
    <recommendedName>
        <fullName evidence="9">Isoleucyl-tRNA synthetase</fullName>
    </recommendedName>
</protein>
<dbReference type="GO" id="GO:0046872">
    <property type="term" value="F:metal ion binding"/>
    <property type="evidence" value="ECO:0007669"/>
    <property type="project" value="UniProtKB-KW"/>
</dbReference>
<dbReference type="GO" id="GO:0005524">
    <property type="term" value="F:ATP binding"/>
    <property type="evidence" value="ECO:0007669"/>
    <property type="project" value="UniProtKB-KW"/>
</dbReference>
<evidence type="ECO:0000256" key="9">
    <source>
        <dbReference type="ARBA" id="ARBA00032665"/>
    </source>
</evidence>
<keyword evidence="8" id="KW-0030">Aminoacyl-tRNA synthetase</keyword>
<dbReference type="PRINTS" id="PR00984">
    <property type="entry name" value="TRNASYNTHILE"/>
</dbReference>
<evidence type="ECO:0000256" key="7">
    <source>
        <dbReference type="ARBA" id="ARBA00022917"/>
    </source>
</evidence>
<dbReference type="InterPro" id="IPR002300">
    <property type="entry name" value="aa-tRNA-synth_Ia"/>
</dbReference>
<evidence type="ECO:0000256" key="6">
    <source>
        <dbReference type="ARBA" id="ARBA00022840"/>
    </source>
</evidence>
<evidence type="ECO:0000313" key="13">
    <source>
        <dbReference type="Proteomes" id="UP001174909"/>
    </source>
</evidence>
<dbReference type="AlphaFoldDB" id="A0AA35RM50"/>
<dbReference type="Proteomes" id="UP001174909">
    <property type="component" value="Unassembled WGS sequence"/>
</dbReference>
<dbReference type="InterPro" id="IPR023586">
    <property type="entry name" value="Ile-tRNA-ligase_type2"/>
</dbReference>
<evidence type="ECO:0000256" key="5">
    <source>
        <dbReference type="ARBA" id="ARBA00022833"/>
    </source>
</evidence>
<keyword evidence="3" id="KW-0479">Metal-binding</keyword>
<keyword evidence="6" id="KW-0067">ATP-binding</keyword>
<accession>A0AA35RM50</accession>
<keyword evidence="1" id="KW-0963">Cytoplasm</keyword>
<dbReference type="InterPro" id="IPR014729">
    <property type="entry name" value="Rossmann-like_a/b/a_fold"/>
</dbReference>
<sequence>MKGYRVIRKGGWDTHGLPVELEIEKELGFTSKREIEEYGIAEFNQRCRESVFRYVKDWEVMTDRIGYWVDMDDPYVTLENDYIETGWWILKQFWDRGLLYQDRRGTPHCPRCVSSLSSHEVALGYRENTPDPSVFIKFEATTLVGRRSAGSADVSAGLDNDAVDAARQHRFGDADPDICEELTERNLLYHQGIYRHTYPFCWRCDTPLLYYAKTSWYIRTTAVKDRLVSANSDINWYPDHIREGRFGEWLRNNVDWAISRERYWGTPIRCGSATPISTTCVGSVADLVALSCAAAADIDLHRPYVDDITWRCASDNCHGTMRRIPEVMDAWFDSGMMPYAQWHYPFENIEIDHDGRLPADYICEAVDQTRGWFYSLHALSTLLNDDVAYRNVICLGLILDGRGRKMSKRLGNVVDPMSVLDAHGRRRPPLVPVHRITSR</sequence>
<evidence type="ECO:0000256" key="3">
    <source>
        <dbReference type="ARBA" id="ARBA00022723"/>
    </source>
</evidence>